<dbReference type="EMBL" id="CP092864">
    <property type="protein sequence ID" value="UYV64111.1"/>
    <property type="molecule type" value="Genomic_DNA"/>
</dbReference>
<dbReference type="InterPro" id="IPR018061">
    <property type="entry name" value="Retropepsins"/>
</dbReference>
<evidence type="ECO:0000313" key="4">
    <source>
        <dbReference type="Proteomes" id="UP001235939"/>
    </source>
</evidence>
<evidence type="ECO:0000313" key="3">
    <source>
        <dbReference type="EMBL" id="UYV64111.1"/>
    </source>
</evidence>
<dbReference type="PROSITE" id="PS00141">
    <property type="entry name" value="ASP_PROTEASE"/>
    <property type="match status" value="1"/>
</dbReference>
<evidence type="ECO:0000259" key="2">
    <source>
        <dbReference type="PROSITE" id="PS50175"/>
    </source>
</evidence>
<dbReference type="InterPro" id="IPR001995">
    <property type="entry name" value="Peptidase_A2_cat"/>
</dbReference>
<protein>
    <recommendedName>
        <fullName evidence="2">Peptidase A2 domain-containing protein</fullName>
    </recommendedName>
</protein>
<dbReference type="PROSITE" id="PS50175">
    <property type="entry name" value="ASP_PROT_RETROV"/>
    <property type="match status" value="1"/>
</dbReference>
<reference evidence="3 4" key="1">
    <citation type="submission" date="2022-01" db="EMBL/GenBank/DDBJ databases">
        <title>A chromosomal length assembly of Cordylochernes scorpioides.</title>
        <authorList>
            <person name="Zeh D."/>
            <person name="Zeh J."/>
        </authorList>
    </citation>
    <scope>NUCLEOTIDE SEQUENCE [LARGE SCALE GENOMIC DNA]</scope>
    <source>
        <strain evidence="3">IN4F17</strain>
        <tissue evidence="3">Whole Body</tissue>
    </source>
</reference>
<accession>A0ABY6K740</accession>
<dbReference type="Proteomes" id="UP001235939">
    <property type="component" value="Chromosome 02"/>
</dbReference>
<name>A0ABY6K740_9ARAC</name>
<keyword evidence="4" id="KW-1185">Reference proteome</keyword>
<dbReference type="Gene3D" id="2.40.70.10">
    <property type="entry name" value="Acid Proteases"/>
    <property type="match status" value="1"/>
</dbReference>
<gene>
    <name evidence="3" type="ORF">LAZ67_2006595</name>
</gene>
<sequence>MEKNWISVNIQGRNVQALVDSGADYSVISEAFRRSIKAPVFKENGPLLRAADKKFIMTLDLKLCAAMDCVIPPKSFGKLIVPNEDVFGSRDVVLTGSKHLQSGVVGDNSTHQSQMIPSDMKVGTMQDLEVGSISNLDASSEIAGKDEVTSPDVRECLISMISTDLGETKKNRLLTCLNEFADIFDFEKRASLSLAK</sequence>
<evidence type="ECO:0000256" key="1">
    <source>
        <dbReference type="ARBA" id="ARBA00022801"/>
    </source>
</evidence>
<dbReference type="CDD" id="cd00303">
    <property type="entry name" value="retropepsin_like"/>
    <property type="match status" value="1"/>
</dbReference>
<keyword evidence="1" id="KW-0378">Hydrolase</keyword>
<dbReference type="InterPro" id="IPR001969">
    <property type="entry name" value="Aspartic_peptidase_AS"/>
</dbReference>
<dbReference type="SUPFAM" id="SSF50630">
    <property type="entry name" value="Acid proteases"/>
    <property type="match status" value="1"/>
</dbReference>
<proteinExistence type="predicted"/>
<dbReference type="Pfam" id="PF00077">
    <property type="entry name" value="RVP"/>
    <property type="match status" value="1"/>
</dbReference>
<dbReference type="InterPro" id="IPR021109">
    <property type="entry name" value="Peptidase_aspartic_dom_sf"/>
</dbReference>
<organism evidence="3 4">
    <name type="scientific">Cordylochernes scorpioides</name>
    <dbReference type="NCBI Taxonomy" id="51811"/>
    <lineage>
        <taxon>Eukaryota</taxon>
        <taxon>Metazoa</taxon>
        <taxon>Ecdysozoa</taxon>
        <taxon>Arthropoda</taxon>
        <taxon>Chelicerata</taxon>
        <taxon>Arachnida</taxon>
        <taxon>Pseudoscorpiones</taxon>
        <taxon>Cheliferoidea</taxon>
        <taxon>Chernetidae</taxon>
        <taxon>Cordylochernes</taxon>
    </lineage>
</organism>
<feature type="domain" description="Peptidase A2" evidence="2">
    <location>
        <begin position="15"/>
        <end position="30"/>
    </location>
</feature>